<keyword evidence="9 10" id="KW-0342">GTP-binding</keyword>
<evidence type="ECO:0000313" key="16">
    <source>
        <dbReference type="Proteomes" id="UP000232149"/>
    </source>
</evidence>
<comment type="subcellular location">
    <subcellularLocation>
        <location evidence="10">Cytoplasm</location>
    </subcellularLocation>
</comment>
<dbReference type="GO" id="GO:0046872">
    <property type="term" value="F:metal ion binding"/>
    <property type="evidence" value="ECO:0007669"/>
    <property type="project" value="UniProtKB-KW"/>
</dbReference>
<evidence type="ECO:0000256" key="7">
    <source>
        <dbReference type="ARBA" id="ARBA00022833"/>
    </source>
</evidence>
<proteinExistence type="inferred from homology"/>
<evidence type="ECO:0000259" key="13">
    <source>
        <dbReference type="PROSITE" id="PS51721"/>
    </source>
</evidence>
<dbReference type="Proteomes" id="UP000232149">
    <property type="component" value="Unassembled WGS sequence"/>
</dbReference>
<comment type="function">
    <text evidence="10">One of several proteins that assist in the late maturation steps of the functional core of the 30S ribosomal subunit. Helps release RbfA from mature subunits. May play a role in the assembly of ribosomal proteins into the subunit. Circularly permuted GTPase that catalyzes slow GTP hydrolysis, GTPase activity is stimulated by the 30S ribosomal subunit.</text>
</comment>
<evidence type="ECO:0000256" key="4">
    <source>
        <dbReference type="ARBA" id="ARBA00022730"/>
    </source>
</evidence>
<evidence type="ECO:0000259" key="12">
    <source>
        <dbReference type="PROSITE" id="PS50936"/>
    </source>
</evidence>
<dbReference type="InterPro" id="IPR027417">
    <property type="entry name" value="P-loop_NTPase"/>
</dbReference>
<gene>
    <name evidence="10 14" type="primary">rsgA</name>
    <name evidence="15" type="ORF">CH376_12160</name>
    <name evidence="14" type="ORF">CH380_17780</name>
</gene>
<feature type="region of interest" description="Disordered" evidence="11">
    <location>
        <begin position="337"/>
        <end position="357"/>
    </location>
</feature>
<reference evidence="16 17" key="1">
    <citation type="submission" date="2017-07" db="EMBL/GenBank/DDBJ databases">
        <title>Leptospira spp. isolated from tropical soils.</title>
        <authorList>
            <person name="Thibeaux R."/>
            <person name="Iraola G."/>
            <person name="Ferres I."/>
            <person name="Bierque E."/>
            <person name="Girault D."/>
            <person name="Soupe-Gilbert M.-E."/>
            <person name="Picardeau M."/>
            <person name="Goarant C."/>
        </authorList>
    </citation>
    <scope>NUCLEOTIDE SEQUENCE [LARGE SCALE GENOMIC DNA]</scope>
    <source>
        <strain evidence="14 17">FH2-B-C1</strain>
        <strain evidence="15 16">FH2-B-D1</strain>
    </source>
</reference>
<dbReference type="InterPro" id="IPR010914">
    <property type="entry name" value="RsgA_GTPase_dom"/>
</dbReference>
<keyword evidence="3 10" id="KW-0479">Metal-binding</keyword>
<feature type="binding site" evidence="10">
    <location>
        <position position="287"/>
    </location>
    <ligand>
        <name>Zn(2+)</name>
        <dbReference type="ChEBI" id="CHEBI:29105"/>
    </ligand>
</feature>
<name>A0A2M9YK74_9LEPT</name>
<evidence type="ECO:0000256" key="1">
    <source>
        <dbReference type="ARBA" id="ARBA00022490"/>
    </source>
</evidence>
<dbReference type="GO" id="GO:0003924">
    <property type="term" value="F:GTPase activity"/>
    <property type="evidence" value="ECO:0007669"/>
    <property type="project" value="UniProtKB-UniRule"/>
</dbReference>
<feature type="domain" description="EngC GTPase" evidence="12">
    <location>
        <begin position="108"/>
        <end position="255"/>
    </location>
</feature>
<evidence type="ECO:0000313" key="15">
    <source>
        <dbReference type="EMBL" id="PJZ61638.1"/>
    </source>
</evidence>
<keyword evidence="16" id="KW-1185">Reference proteome</keyword>
<feature type="binding site" evidence="10">
    <location>
        <position position="282"/>
    </location>
    <ligand>
        <name>Zn(2+)</name>
        <dbReference type="ChEBI" id="CHEBI:29105"/>
    </ligand>
</feature>
<dbReference type="PANTHER" id="PTHR32120">
    <property type="entry name" value="SMALL RIBOSOMAL SUBUNIT BIOGENESIS GTPASE RSGA"/>
    <property type="match status" value="1"/>
</dbReference>
<comment type="caution">
    <text evidence="14">The sequence shown here is derived from an EMBL/GenBank/DDBJ whole genome shotgun (WGS) entry which is preliminary data.</text>
</comment>
<dbReference type="Proteomes" id="UP000232188">
    <property type="component" value="Unassembled WGS sequence"/>
</dbReference>
<dbReference type="HAMAP" id="MF_01820">
    <property type="entry name" value="GTPase_RsgA"/>
    <property type="match status" value="1"/>
</dbReference>
<dbReference type="GO" id="GO:0005737">
    <property type="term" value="C:cytoplasm"/>
    <property type="evidence" value="ECO:0007669"/>
    <property type="project" value="UniProtKB-SubCell"/>
</dbReference>
<dbReference type="CDD" id="cd01854">
    <property type="entry name" value="YjeQ_EngC"/>
    <property type="match status" value="1"/>
</dbReference>
<dbReference type="PANTHER" id="PTHR32120:SF10">
    <property type="entry name" value="SMALL RIBOSOMAL SUBUNIT BIOGENESIS GTPASE RSGA"/>
    <property type="match status" value="1"/>
</dbReference>
<dbReference type="AlphaFoldDB" id="A0A2M9YK74"/>
<dbReference type="Gene3D" id="3.40.50.300">
    <property type="entry name" value="P-loop containing nucleotide triphosphate hydrolases"/>
    <property type="match status" value="1"/>
</dbReference>
<dbReference type="PROSITE" id="PS50936">
    <property type="entry name" value="ENGC_GTPASE"/>
    <property type="match status" value="1"/>
</dbReference>
<dbReference type="Pfam" id="PF03193">
    <property type="entry name" value="RsgA_GTPase"/>
    <property type="match status" value="1"/>
</dbReference>
<feature type="domain" description="CP-type G" evidence="13">
    <location>
        <begin position="99"/>
        <end position="257"/>
    </location>
</feature>
<keyword evidence="4 10" id="KW-0699">rRNA-binding</keyword>
<keyword evidence="8 10" id="KW-0694">RNA-binding</keyword>
<feature type="binding site" evidence="10">
    <location>
        <begin position="199"/>
        <end position="207"/>
    </location>
    <ligand>
        <name>GTP</name>
        <dbReference type="ChEBI" id="CHEBI:37565"/>
    </ligand>
</feature>
<evidence type="ECO:0000313" key="14">
    <source>
        <dbReference type="EMBL" id="PJZ51914.1"/>
    </source>
</evidence>
<dbReference type="RefSeq" id="WP_100787102.1">
    <property type="nucleotide sequence ID" value="NZ_NPDU01000028.1"/>
</dbReference>
<dbReference type="EMBL" id="NPDV01000018">
    <property type="protein sequence ID" value="PJZ51914.1"/>
    <property type="molecule type" value="Genomic_DNA"/>
</dbReference>
<dbReference type="GO" id="GO:0019843">
    <property type="term" value="F:rRNA binding"/>
    <property type="evidence" value="ECO:0007669"/>
    <property type="project" value="UniProtKB-KW"/>
</dbReference>
<dbReference type="InterPro" id="IPR030378">
    <property type="entry name" value="G_CP_dom"/>
</dbReference>
<dbReference type="EC" id="3.6.1.-" evidence="10"/>
<dbReference type="InterPro" id="IPR004881">
    <property type="entry name" value="Ribosome_biogen_GTPase_RsgA"/>
</dbReference>
<keyword evidence="6 10" id="KW-0378">Hydrolase</keyword>
<evidence type="ECO:0000256" key="11">
    <source>
        <dbReference type="SAM" id="MobiDB-lite"/>
    </source>
</evidence>
<evidence type="ECO:0000256" key="6">
    <source>
        <dbReference type="ARBA" id="ARBA00022801"/>
    </source>
</evidence>
<keyword evidence="5 10" id="KW-0547">Nucleotide-binding</keyword>
<dbReference type="GO" id="GO:0042274">
    <property type="term" value="P:ribosomal small subunit biogenesis"/>
    <property type="evidence" value="ECO:0007669"/>
    <property type="project" value="UniProtKB-UniRule"/>
</dbReference>
<evidence type="ECO:0000313" key="17">
    <source>
        <dbReference type="Proteomes" id="UP000232188"/>
    </source>
</evidence>
<organism evidence="14 17">
    <name type="scientific">Leptospira adleri</name>
    <dbReference type="NCBI Taxonomy" id="2023186"/>
    <lineage>
        <taxon>Bacteria</taxon>
        <taxon>Pseudomonadati</taxon>
        <taxon>Spirochaetota</taxon>
        <taxon>Spirochaetia</taxon>
        <taxon>Leptospirales</taxon>
        <taxon>Leptospiraceae</taxon>
        <taxon>Leptospira</taxon>
    </lineage>
</organism>
<feature type="binding site" evidence="10">
    <location>
        <position position="289"/>
    </location>
    <ligand>
        <name>Zn(2+)</name>
        <dbReference type="ChEBI" id="CHEBI:29105"/>
    </ligand>
</feature>
<dbReference type="NCBIfam" id="TIGR00157">
    <property type="entry name" value="ribosome small subunit-dependent GTPase A"/>
    <property type="match status" value="1"/>
</dbReference>
<evidence type="ECO:0000256" key="2">
    <source>
        <dbReference type="ARBA" id="ARBA00022517"/>
    </source>
</evidence>
<feature type="binding site" evidence="10">
    <location>
        <begin position="147"/>
        <end position="150"/>
    </location>
    <ligand>
        <name>GTP</name>
        <dbReference type="ChEBI" id="CHEBI:37565"/>
    </ligand>
</feature>
<dbReference type="PROSITE" id="PS51721">
    <property type="entry name" value="G_CP"/>
    <property type="match status" value="1"/>
</dbReference>
<comment type="subunit">
    <text evidence="10">Monomer. Associates with 30S ribosomal subunit, binds 16S rRNA.</text>
</comment>
<evidence type="ECO:0000256" key="9">
    <source>
        <dbReference type="ARBA" id="ARBA00023134"/>
    </source>
</evidence>
<keyword evidence="2 10" id="KW-0690">Ribosome biogenesis</keyword>
<keyword evidence="7 10" id="KW-0862">Zinc</keyword>
<protein>
    <recommendedName>
        <fullName evidence="10">Small ribosomal subunit biogenesis GTPase RsgA</fullName>
        <ecNumber evidence="10">3.6.1.-</ecNumber>
    </recommendedName>
</protein>
<dbReference type="GO" id="GO:0005525">
    <property type="term" value="F:GTP binding"/>
    <property type="evidence" value="ECO:0007669"/>
    <property type="project" value="UniProtKB-UniRule"/>
</dbReference>
<dbReference type="Gene3D" id="1.10.40.50">
    <property type="entry name" value="Probable gtpase engc, domain 3"/>
    <property type="match status" value="1"/>
</dbReference>
<sequence length="357" mass="39524">MSQSNSLLTSYGWDPESFLSEPLADLVPARVISVYGEYSKILTYRGERKGISSGVLLSSGESPVAGDWILVREIEGDDLCIVEKILPRKTFLKRADPGKRNQSQAIASNIDLLLVIMGLDNDYSPRRIERYLFLAKTSGAEVAIVLNKRDLCEDPETKFSEIKKIAGDVPVLMISALDDSQTQGLMEWIRPGKTIAFLGSSGAGKSTIINSLLGAEVQKTNTLKVSDGTGRHTTTHRELFLLPQGGILMDNPGIREVGLFSGGDENEIELVFPEIASAAMECHFRDCTHREEPGCAVLAAISEGKIEEERYASYRKLLKELQAHKVLTDPIEARKRKQWDKQMSKAIKSRLKDKGRT</sequence>
<dbReference type="EMBL" id="NPDU01000028">
    <property type="protein sequence ID" value="PJZ61638.1"/>
    <property type="molecule type" value="Genomic_DNA"/>
</dbReference>
<evidence type="ECO:0000256" key="3">
    <source>
        <dbReference type="ARBA" id="ARBA00022723"/>
    </source>
</evidence>
<keyword evidence="1 10" id="KW-0963">Cytoplasm</keyword>
<evidence type="ECO:0000256" key="5">
    <source>
        <dbReference type="ARBA" id="ARBA00022741"/>
    </source>
</evidence>
<dbReference type="SUPFAM" id="SSF52540">
    <property type="entry name" value="P-loop containing nucleoside triphosphate hydrolases"/>
    <property type="match status" value="1"/>
</dbReference>
<feature type="binding site" evidence="10">
    <location>
        <position position="295"/>
    </location>
    <ligand>
        <name>Zn(2+)</name>
        <dbReference type="ChEBI" id="CHEBI:29105"/>
    </ligand>
</feature>
<accession>A0A2M9YK74</accession>
<evidence type="ECO:0000256" key="10">
    <source>
        <dbReference type="HAMAP-Rule" id="MF_01820"/>
    </source>
</evidence>
<evidence type="ECO:0000256" key="8">
    <source>
        <dbReference type="ARBA" id="ARBA00022884"/>
    </source>
</evidence>
<comment type="cofactor">
    <cofactor evidence="10">
        <name>Zn(2+)</name>
        <dbReference type="ChEBI" id="CHEBI:29105"/>
    </cofactor>
    <text evidence="10">Binds 1 zinc ion per subunit.</text>
</comment>
<comment type="similarity">
    <text evidence="10">Belongs to the TRAFAC class YlqF/YawG GTPase family. RsgA subfamily.</text>
</comment>